<proteinExistence type="predicted"/>
<evidence type="ECO:0000256" key="1">
    <source>
        <dbReference type="SAM" id="MobiDB-lite"/>
    </source>
</evidence>
<dbReference type="InterPro" id="IPR033485">
    <property type="entry name" value="EMSY-LIKE_plant"/>
</dbReference>
<feature type="region of interest" description="Disordered" evidence="1">
    <location>
        <begin position="1"/>
        <end position="28"/>
    </location>
</feature>
<sequence length="214" mass="23615">MEFDRSPDSDVTSDDLPPAQQNKGVTGGNVTGNGCIHCAKMKTDTEIQIHQLEIEDCDSILRAIEADSEAFTWISPEDLRWEVEDSGSIDGSAQGAPDCRITESASHDDAVLDTEWRNGPVKKKSKKVFAPSQNDIINKRAHTIEILHTRSLVNEIKKVFGAKNPDPRKIEKAQKLMKEHEQSLIETIKLLDDDTSDGDSGSGKDALTIILLSY</sequence>
<reference evidence="2 3" key="1">
    <citation type="submission" date="2023-10" db="EMBL/GenBank/DDBJ databases">
        <title>Chromosome-scale genome assembly provides insights into flower coloration mechanisms of Canna indica.</title>
        <authorList>
            <person name="Li C."/>
        </authorList>
    </citation>
    <scope>NUCLEOTIDE SEQUENCE [LARGE SCALE GENOMIC DNA]</scope>
    <source>
        <tissue evidence="2">Flower</tissue>
    </source>
</reference>
<dbReference type="PANTHER" id="PTHR33432:SF33">
    <property type="entry name" value="OS03G0796400 PROTEIN"/>
    <property type="match status" value="1"/>
</dbReference>
<protein>
    <submittedName>
        <fullName evidence="2">Protein EMSY-LIKE 3-like</fullName>
    </submittedName>
</protein>
<evidence type="ECO:0000313" key="3">
    <source>
        <dbReference type="Proteomes" id="UP001327560"/>
    </source>
</evidence>
<name>A0AAQ3K029_9LILI</name>
<dbReference type="GO" id="GO:0005634">
    <property type="term" value="C:nucleus"/>
    <property type="evidence" value="ECO:0007669"/>
    <property type="project" value="TreeGrafter"/>
</dbReference>
<keyword evidence="3" id="KW-1185">Reference proteome</keyword>
<dbReference type="GO" id="GO:0050832">
    <property type="term" value="P:defense response to fungus"/>
    <property type="evidence" value="ECO:0007669"/>
    <property type="project" value="InterPro"/>
</dbReference>
<dbReference type="EMBL" id="CP136891">
    <property type="protein sequence ID" value="WOK98117.1"/>
    <property type="molecule type" value="Genomic_DNA"/>
</dbReference>
<dbReference type="PANTHER" id="PTHR33432">
    <property type="entry name" value="PROTEIN EMSY-LIKE 4"/>
    <property type="match status" value="1"/>
</dbReference>
<dbReference type="Proteomes" id="UP001327560">
    <property type="component" value="Chromosome 2"/>
</dbReference>
<organism evidence="2 3">
    <name type="scientific">Canna indica</name>
    <name type="common">Indian-shot</name>
    <dbReference type="NCBI Taxonomy" id="4628"/>
    <lineage>
        <taxon>Eukaryota</taxon>
        <taxon>Viridiplantae</taxon>
        <taxon>Streptophyta</taxon>
        <taxon>Embryophyta</taxon>
        <taxon>Tracheophyta</taxon>
        <taxon>Spermatophyta</taxon>
        <taxon>Magnoliopsida</taxon>
        <taxon>Liliopsida</taxon>
        <taxon>Zingiberales</taxon>
        <taxon>Cannaceae</taxon>
        <taxon>Canna</taxon>
    </lineage>
</organism>
<accession>A0AAQ3K029</accession>
<dbReference type="AlphaFoldDB" id="A0AAQ3K029"/>
<evidence type="ECO:0000313" key="2">
    <source>
        <dbReference type="EMBL" id="WOK98117.1"/>
    </source>
</evidence>
<gene>
    <name evidence="2" type="ORF">Cni_G06827</name>
</gene>